<evidence type="ECO:0000313" key="3">
    <source>
        <dbReference type="Proteomes" id="UP000299102"/>
    </source>
</evidence>
<gene>
    <name evidence="2" type="ORF">EVAR_62020_1</name>
</gene>
<evidence type="ECO:0000313" key="2">
    <source>
        <dbReference type="EMBL" id="GBP85876.1"/>
    </source>
</evidence>
<accession>A0A4C1ZBD2</accession>
<proteinExistence type="predicted"/>
<evidence type="ECO:0000256" key="1">
    <source>
        <dbReference type="SAM" id="MobiDB-lite"/>
    </source>
</evidence>
<dbReference type="Proteomes" id="UP000299102">
    <property type="component" value="Unassembled WGS sequence"/>
</dbReference>
<dbReference type="AlphaFoldDB" id="A0A4C1ZBD2"/>
<keyword evidence="3" id="KW-1185">Reference proteome</keyword>
<reference evidence="2 3" key="1">
    <citation type="journal article" date="2019" name="Commun. Biol.">
        <title>The bagworm genome reveals a unique fibroin gene that provides high tensile strength.</title>
        <authorList>
            <person name="Kono N."/>
            <person name="Nakamura H."/>
            <person name="Ohtoshi R."/>
            <person name="Tomita M."/>
            <person name="Numata K."/>
            <person name="Arakawa K."/>
        </authorList>
    </citation>
    <scope>NUCLEOTIDE SEQUENCE [LARGE SCALE GENOMIC DNA]</scope>
</reference>
<organism evidence="2 3">
    <name type="scientific">Eumeta variegata</name>
    <name type="common">Bagworm moth</name>
    <name type="synonym">Eumeta japonica</name>
    <dbReference type="NCBI Taxonomy" id="151549"/>
    <lineage>
        <taxon>Eukaryota</taxon>
        <taxon>Metazoa</taxon>
        <taxon>Ecdysozoa</taxon>
        <taxon>Arthropoda</taxon>
        <taxon>Hexapoda</taxon>
        <taxon>Insecta</taxon>
        <taxon>Pterygota</taxon>
        <taxon>Neoptera</taxon>
        <taxon>Endopterygota</taxon>
        <taxon>Lepidoptera</taxon>
        <taxon>Glossata</taxon>
        <taxon>Ditrysia</taxon>
        <taxon>Tineoidea</taxon>
        <taxon>Psychidae</taxon>
        <taxon>Oiketicinae</taxon>
        <taxon>Eumeta</taxon>
    </lineage>
</organism>
<feature type="region of interest" description="Disordered" evidence="1">
    <location>
        <begin position="29"/>
        <end position="70"/>
    </location>
</feature>
<sequence>MSSSSATTFNYDLGAVPVRIPFDVSPCDKTIPGIFGTRRPADVARQRDRETQKQTPKGRGPAGGSNVFVY</sequence>
<protein>
    <submittedName>
        <fullName evidence="2">Uncharacterized protein</fullName>
    </submittedName>
</protein>
<dbReference type="EMBL" id="BGZK01001765">
    <property type="protein sequence ID" value="GBP85876.1"/>
    <property type="molecule type" value="Genomic_DNA"/>
</dbReference>
<feature type="compositionally biased region" description="Basic and acidic residues" evidence="1">
    <location>
        <begin position="39"/>
        <end position="52"/>
    </location>
</feature>
<name>A0A4C1ZBD2_EUMVA</name>
<comment type="caution">
    <text evidence="2">The sequence shown here is derived from an EMBL/GenBank/DDBJ whole genome shotgun (WGS) entry which is preliminary data.</text>
</comment>